<feature type="non-terminal residue" evidence="2">
    <location>
        <position position="1"/>
    </location>
</feature>
<feature type="transmembrane region" description="Helical" evidence="1">
    <location>
        <begin position="15"/>
        <end position="35"/>
    </location>
</feature>
<evidence type="ECO:0000256" key="1">
    <source>
        <dbReference type="SAM" id="Phobius"/>
    </source>
</evidence>
<dbReference type="EMBL" id="BART01022754">
    <property type="protein sequence ID" value="GAH00310.1"/>
    <property type="molecule type" value="Genomic_DNA"/>
</dbReference>
<keyword evidence="1" id="KW-1133">Transmembrane helix</keyword>
<gene>
    <name evidence="2" type="ORF">S01H4_41583</name>
</gene>
<feature type="transmembrane region" description="Helical" evidence="1">
    <location>
        <begin position="81"/>
        <end position="99"/>
    </location>
</feature>
<dbReference type="AlphaFoldDB" id="X1CW44"/>
<name>X1CW44_9ZZZZ</name>
<accession>X1CW44</accession>
<feature type="transmembrane region" description="Helical" evidence="1">
    <location>
        <begin position="47"/>
        <end position="69"/>
    </location>
</feature>
<protein>
    <submittedName>
        <fullName evidence="2">Uncharacterized protein</fullName>
    </submittedName>
</protein>
<sequence>LEGQGNPCLSLLDFFNSQGLVVLLLFFVCFVLTYSEDIPYYGIKASIWLVPFLIIQGFIFYQIIFGFSFEPLILQFGRLEGYFNIVILFMITLSGSNSGKRMKIYMTERVKKEKVI</sequence>
<organism evidence="2">
    <name type="scientific">marine sediment metagenome</name>
    <dbReference type="NCBI Taxonomy" id="412755"/>
    <lineage>
        <taxon>unclassified sequences</taxon>
        <taxon>metagenomes</taxon>
        <taxon>ecological metagenomes</taxon>
    </lineage>
</organism>
<comment type="caution">
    <text evidence="2">The sequence shown here is derived from an EMBL/GenBank/DDBJ whole genome shotgun (WGS) entry which is preliminary data.</text>
</comment>
<evidence type="ECO:0000313" key="2">
    <source>
        <dbReference type="EMBL" id="GAH00310.1"/>
    </source>
</evidence>
<keyword evidence="1" id="KW-0812">Transmembrane</keyword>
<reference evidence="2" key="1">
    <citation type="journal article" date="2014" name="Front. Microbiol.">
        <title>High frequency of phylogenetically diverse reductive dehalogenase-homologous genes in deep subseafloor sedimentary metagenomes.</title>
        <authorList>
            <person name="Kawai M."/>
            <person name="Futagami T."/>
            <person name="Toyoda A."/>
            <person name="Takaki Y."/>
            <person name="Nishi S."/>
            <person name="Hori S."/>
            <person name="Arai W."/>
            <person name="Tsubouchi T."/>
            <person name="Morono Y."/>
            <person name="Uchiyama I."/>
            <person name="Ito T."/>
            <person name="Fujiyama A."/>
            <person name="Inagaki F."/>
            <person name="Takami H."/>
        </authorList>
    </citation>
    <scope>NUCLEOTIDE SEQUENCE</scope>
    <source>
        <strain evidence="2">Expedition CK06-06</strain>
    </source>
</reference>
<keyword evidence="1" id="KW-0472">Membrane</keyword>
<proteinExistence type="predicted"/>